<feature type="domain" description="Heterokaryon incompatibility" evidence="1">
    <location>
        <begin position="7"/>
        <end position="103"/>
    </location>
</feature>
<dbReference type="PANTHER" id="PTHR24148">
    <property type="entry name" value="ANKYRIN REPEAT DOMAIN-CONTAINING PROTEIN 39 HOMOLOG-RELATED"/>
    <property type="match status" value="1"/>
</dbReference>
<organism evidence="2 3">
    <name type="scientific">Microthyrium microscopicum</name>
    <dbReference type="NCBI Taxonomy" id="703497"/>
    <lineage>
        <taxon>Eukaryota</taxon>
        <taxon>Fungi</taxon>
        <taxon>Dikarya</taxon>
        <taxon>Ascomycota</taxon>
        <taxon>Pezizomycotina</taxon>
        <taxon>Dothideomycetes</taxon>
        <taxon>Dothideomycetes incertae sedis</taxon>
        <taxon>Microthyriales</taxon>
        <taxon>Microthyriaceae</taxon>
        <taxon>Microthyrium</taxon>
    </lineage>
</organism>
<evidence type="ECO:0000313" key="2">
    <source>
        <dbReference type="EMBL" id="KAF2664041.1"/>
    </source>
</evidence>
<dbReference type="Proteomes" id="UP000799302">
    <property type="component" value="Unassembled WGS sequence"/>
</dbReference>
<sequence length="241" mass="27691">MSSCPYYSALSYTWGKSLPLHDIIVEGATVTVPENLYLFFRNAILSGQLNRSTWLWIDQISINQDDVTERDYQVHLMADIYSNAMDVWAWLGVASENEMEIMTLVGVYAAIRSNDSRTCGNAFEEVPQHVLKYWLGGGSNPTRYPVHKAHHHSGINVFDRNCKRRYPKLDEYGILESTLDFPGAVSCRQHCDLIRNYFSRPVRGAKYLQRCVTIAITQRDFLGMDDQTESPKVEQWDRNVV</sequence>
<reference evidence="2" key="1">
    <citation type="journal article" date="2020" name="Stud. Mycol.">
        <title>101 Dothideomycetes genomes: a test case for predicting lifestyles and emergence of pathogens.</title>
        <authorList>
            <person name="Haridas S."/>
            <person name="Albert R."/>
            <person name="Binder M."/>
            <person name="Bloem J."/>
            <person name="Labutti K."/>
            <person name="Salamov A."/>
            <person name="Andreopoulos B."/>
            <person name="Baker S."/>
            <person name="Barry K."/>
            <person name="Bills G."/>
            <person name="Bluhm B."/>
            <person name="Cannon C."/>
            <person name="Castanera R."/>
            <person name="Culley D."/>
            <person name="Daum C."/>
            <person name="Ezra D."/>
            <person name="Gonzalez J."/>
            <person name="Henrissat B."/>
            <person name="Kuo A."/>
            <person name="Liang C."/>
            <person name="Lipzen A."/>
            <person name="Lutzoni F."/>
            <person name="Magnuson J."/>
            <person name="Mondo S."/>
            <person name="Nolan M."/>
            <person name="Ohm R."/>
            <person name="Pangilinan J."/>
            <person name="Park H.-J."/>
            <person name="Ramirez L."/>
            <person name="Alfaro M."/>
            <person name="Sun H."/>
            <person name="Tritt A."/>
            <person name="Yoshinaga Y."/>
            <person name="Zwiers L.-H."/>
            <person name="Turgeon B."/>
            <person name="Goodwin S."/>
            <person name="Spatafora J."/>
            <person name="Crous P."/>
            <person name="Grigoriev I."/>
        </authorList>
    </citation>
    <scope>NUCLEOTIDE SEQUENCE</scope>
    <source>
        <strain evidence="2">CBS 115976</strain>
    </source>
</reference>
<dbReference type="AlphaFoldDB" id="A0A6A6TXI6"/>
<gene>
    <name evidence="2" type="ORF">BT63DRAFT_99475</name>
</gene>
<accession>A0A6A6TXI6</accession>
<evidence type="ECO:0000259" key="1">
    <source>
        <dbReference type="Pfam" id="PF06985"/>
    </source>
</evidence>
<evidence type="ECO:0000313" key="3">
    <source>
        <dbReference type="Proteomes" id="UP000799302"/>
    </source>
</evidence>
<dbReference type="Pfam" id="PF06985">
    <property type="entry name" value="HET"/>
    <property type="match status" value="1"/>
</dbReference>
<dbReference type="OrthoDB" id="2157530at2759"/>
<keyword evidence="3" id="KW-1185">Reference proteome</keyword>
<dbReference type="EMBL" id="MU004243">
    <property type="protein sequence ID" value="KAF2664041.1"/>
    <property type="molecule type" value="Genomic_DNA"/>
</dbReference>
<name>A0A6A6TXI6_9PEZI</name>
<dbReference type="InterPro" id="IPR052895">
    <property type="entry name" value="HetReg/Transcr_Mod"/>
</dbReference>
<protein>
    <recommendedName>
        <fullName evidence="1">Heterokaryon incompatibility domain-containing protein</fullName>
    </recommendedName>
</protein>
<proteinExistence type="predicted"/>
<dbReference type="InterPro" id="IPR010730">
    <property type="entry name" value="HET"/>
</dbReference>
<dbReference type="PANTHER" id="PTHR24148:SF73">
    <property type="entry name" value="HET DOMAIN PROTEIN (AFU_ORTHOLOGUE AFUA_8G01020)"/>
    <property type="match status" value="1"/>
</dbReference>